<dbReference type="InterPro" id="IPR036869">
    <property type="entry name" value="J_dom_sf"/>
</dbReference>
<dbReference type="CDD" id="cd06257">
    <property type="entry name" value="DnaJ"/>
    <property type="match status" value="1"/>
</dbReference>
<dbReference type="InterPro" id="IPR001623">
    <property type="entry name" value="DnaJ_domain"/>
</dbReference>
<dbReference type="OrthoDB" id="552049at2759"/>
<accession>A0A5P1FKD7</accession>
<dbReference type="Proteomes" id="UP000243459">
    <property type="component" value="Chromosome 2"/>
</dbReference>
<evidence type="ECO:0000313" key="3">
    <source>
        <dbReference type="Proteomes" id="UP000243459"/>
    </source>
</evidence>
<reference evidence="3" key="1">
    <citation type="journal article" date="2017" name="Nat. Commun.">
        <title>The asparagus genome sheds light on the origin and evolution of a young Y chromosome.</title>
        <authorList>
            <person name="Harkess A."/>
            <person name="Zhou J."/>
            <person name="Xu C."/>
            <person name="Bowers J.E."/>
            <person name="Van der Hulst R."/>
            <person name="Ayyampalayam S."/>
            <person name="Mercati F."/>
            <person name="Riccardi P."/>
            <person name="McKain M.R."/>
            <person name="Kakrana A."/>
            <person name="Tang H."/>
            <person name="Ray J."/>
            <person name="Groenendijk J."/>
            <person name="Arikit S."/>
            <person name="Mathioni S.M."/>
            <person name="Nakano M."/>
            <person name="Shan H."/>
            <person name="Telgmann-Rauber A."/>
            <person name="Kanno A."/>
            <person name="Yue Z."/>
            <person name="Chen H."/>
            <person name="Li W."/>
            <person name="Chen Y."/>
            <person name="Xu X."/>
            <person name="Zhang Y."/>
            <person name="Luo S."/>
            <person name="Chen H."/>
            <person name="Gao J."/>
            <person name="Mao Z."/>
            <person name="Pires J.C."/>
            <person name="Luo M."/>
            <person name="Kudrna D."/>
            <person name="Wing R.A."/>
            <person name="Meyers B.C."/>
            <person name="Yi K."/>
            <person name="Kong H."/>
            <person name="Lavrijsen P."/>
            <person name="Sunseri F."/>
            <person name="Falavigna A."/>
            <person name="Ye Y."/>
            <person name="Leebens-Mack J.H."/>
            <person name="Chen G."/>
        </authorList>
    </citation>
    <scope>NUCLEOTIDE SEQUENCE [LARGE SCALE GENOMIC DNA]</scope>
    <source>
        <strain evidence="3">cv. DH0086</strain>
    </source>
</reference>
<dbReference type="PRINTS" id="PR00625">
    <property type="entry name" value="JDOMAIN"/>
</dbReference>
<dbReference type="EMBL" id="CM007382">
    <property type="protein sequence ID" value="ONK77399.1"/>
    <property type="molecule type" value="Genomic_DNA"/>
</dbReference>
<dbReference type="GO" id="GO:0005783">
    <property type="term" value="C:endoplasmic reticulum"/>
    <property type="evidence" value="ECO:0007669"/>
    <property type="project" value="UniProtKB-ARBA"/>
</dbReference>
<evidence type="ECO:0000313" key="2">
    <source>
        <dbReference type="EMBL" id="ONK77399.1"/>
    </source>
</evidence>
<name>A0A5P1FKD7_ASPOF</name>
<dbReference type="InterPro" id="IPR050817">
    <property type="entry name" value="DjlA_DnaK_co-chaperone"/>
</dbReference>
<dbReference type="SMART" id="SM00271">
    <property type="entry name" value="DnaJ"/>
    <property type="match status" value="1"/>
</dbReference>
<feature type="domain" description="J" evidence="1">
    <location>
        <begin position="38"/>
        <end position="109"/>
    </location>
</feature>
<dbReference type="Gene3D" id="1.10.287.110">
    <property type="entry name" value="DnaJ domain"/>
    <property type="match status" value="1"/>
</dbReference>
<dbReference type="Gramene" id="ONK77399">
    <property type="protein sequence ID" value="ONK77399"/>
    <property type="gene ID" value="A4U43_C02F6130"/>
</dbReference>
<protein>
    <recommendedName>
        <fullName evidence="1">J domain-containing protein</fullName>
    </recommendedName>
</protein>
<dbReference type="AlphaFoldDB" id="A0A5P1FKD7"/>
<evidence type="ECO:0000259" key="1">
    <source>
        <dbReference type="PROSITE" id="PS50076"/>
    </source>
</evidence>
<proteinExistence type="predicted"/>
<dbReference type="PANTHER" id="PTHR24074">
    <property type="entry name" value="CO-CHAPERONE PROTEIN DJLA"/>
    <property type="match status" value="1"/>
</dbReference>
<dbReference type="Pfam" id="PF00226">
    <property type="entry name" value="DnaJ"/>
    <property type="match status" value="1"/>
</dbReference>
<sequence>MNKVATPRGFRDGGRFFSRSPEVRQKLRIQVRLMAIPGDYATLGLAPSASKVEVKNAYKRLALKYHPDVVRRGDMGGQEKTEAFKEIKFAYENLMAEFEEEDDQFKEHGVDEDEWDEWDEWMGYEGGMPILFTPY</sequence>
<dbReference type="PROSITE" id="PS50076">
    <property type="entry name" value="DNAJ_2"/>
    <property type="match status" value="1"/>
</dbReference>
<dbReference type="OMA" id="EIKFAYE"/>
<keyword evidence="3" id="KW-1185">Reference proteome</keyword>
<organism evidence="2 3">
    <name type="scientific">Asparagus officinalis</name>
    <name type="common">Garden asparagus</name>
    <dbReference type="NCBI Taxonomy" id="4686"/>
    <lineage>
        <taxon>Eukaryota</taxon>
        <taxon>Viridiplantae</taxon>
        <taxon>Streptophyta</taxon>
        <taxon>Embryophyta</taxon>
        <taxon>Tracheophyta</taxon>
        <taxon>Spermatophyta</taxon>
        <taxon>Magnoliopsida</taxon>
        <taxon>Liliopsida</taxon>
        <taxon>Asparagales</taxon>
        <taxon>Asparagaceae</taxon>
        <taxon>Asparagoideae</taxon>
        <taxon>Asparagus</taxon>
    </lineage>
</organism>
<dbReference type="SUPFAM" id="SSF46565">
    <property type="entry name" value="Chaperone J-domain"/>
    <property type="match status" value="1"/>
</dbReference>
<gene>
    <name evidence="2" type="ORF">A4U43_C02F6130</name>
</gene>